<comment type="subcellular location">
    <subcellularLocation>
        <location evidence="1">Membrane</location>
        <topology evidence="1">Multi-pass membrane protein</topology>
    </subcellularLocation>
</comment>
<evidence type="ECO:0000256" key="1">
    <source>
        <dbReference type="ARBA" id="ARBA00004141"/>
    </source>
</evidence>
<name>A0A507C3Q6_9FUNG</name>
<dbReference type="PANTHER" id="PTHR43243">
    <property type="entry name" value="INNER MEMBRANE TRANSPORTER YGJI-RELATED"/>
    <property type="match status" value="1"/>
</dbReference>
<dbReference type="Proteomes" id="UP000319731">
    <property type="component" value="Unassembled WGS sequence"/>
</dbReference>
<sequence length="655" mass="70858">MSRSVLRKGVISCNECGSKVPLLGSGASLDSPSDSLDSQHHVKISLHGQPSRFLRDDWEFAGWGQTIRLEIPTAFPQTEPLPKKLGMWHATAIAANDLTSSVFFSVGLAITVSGQYAPICMFLSGLSLIPLRYVLAEIGEALPLNGAMYSTLVSMSKLSAIWAAGVLAMDYTTTAVVSAASAASYLMTMTSTVQSAWIVPLILVVFCIITAIGLRESSGLALSIFILHILTMLGIIILSIVFMASGHGFGVLLDNWNSPAPSGNIARDILFGWAVAFLSSTGFETSGNYIEDQAPGVFPLTLRNMTYLSLFFPPLLTFLTLCVLPRDVVVQNPSTVLSAVASAVSSQLGFLVSLDAIIVLCGGVLTSFVGIGGLAHHLAGDGLLPRAATKKMPPFGGYPAISIGFFLICGTLFLISNGDMTILSLVFAMSFLMVLLLSTMANLFLKYQRGRLPRTVDASLHTVLLGLAILITAIVGTAVQNTSAVVVFFGMWCTIVLCFWIVSRRVAIAKIILFLLERTKDARIEAYSSRLIRYIQAVRNQPVAFFTNHDEIHVLNKALRYMDTNESATAHMKVVHMFEDEATIPPSLEFNIYILDHVYPKIKVDLVLVRGKFEPDSLKWVADQLGIPVNLCFIATPGVSSHPIGDFKGARVIML</sequence>
<dbReference type="Gene3D" id="1.20.1740.10">
    <property type="entry name" value="Amino acid/polyamine transporter I"/>
    <property type="match status" value="1"/>
</dbReference>
<feature type="transmembrane region" description="Helical" evidence="5">
    <location>
        <begin position="307"/>
        <end position="328"/>
    </location>
</feature>
<organism evidence="6 7">
    <name type="scientific">Synchytrium microbalum</name>
    <dbReference type="NCBI Taxonomy" id="1806994"/>
    <lineage>
        <taxon>Eukaryota</taxon>
        <taxon>Fungi</taxon>
        <taxon>Fungi incertae sedis</taxon>
        <taxon>Chytridiomycota</taxon>
        <taxon>Chytridiomycota incertae sedis</taxon>
        <taxon>Chytridiomycetes</taxon>
        <taxon>Synchytriales</taxon>
        <taxon>Synchytriaceae</taxon>
        <taxon>Synchytrium</taxon>
    </lineage>
</organism>
<comment type="caution">
    <text evidence="6">The sequence shown here is derived from an EMBL/GenBank/DDBJ whole genome shotgun (WGS) entry which is preliminary data.</text>
</comment>
<keyword evidence="4 5" id="KW-0472">Membrane</keyword>
<feature type="transmembrane region" description="Helical" evidence="5">
    <location>
        <begin position="195"/>
        <end position="214"/>
    </location>
</feature>
<dbReference type="OrthoDB" id="1718410at2759"/>
<protein>
    <recommendedName>
        <fullName evidence="8">Amino acid permease/ SLC12A domain-containing protein</fullName>
    </recommendedName>
</protein>
<dbReference type="STRING" id="1806994.A0A507C3Q6"/>
<evidence type="ECO:0000256" key="4">
    <source>
        <dbReference type="ARBA" id="ARBA00023136"/>
    </source>
</evidence>
<evidence type="ECO:0000256" key="5">
    <source>
        <dbReference type="SAM" id="Phobius"/>
    </source>
</evidence>
<dbReference type="RefSeq" id="XP_031023445.1">
    <property type="nucleotide sequence ID" value="XM_031170591.1"/>
</dbReference>
<feature type="transmembrane region" description="Helical" evidence="5">
    <location>
        <begin position="422"/>
        <end position="445"/>
    </location>
</feature>
<feature type="transmembrane region" description="Helical" evidence="5">
    <location>
        <begin position="457"/>
        <end position="478"/>
    </location>
</feature>
<dbReference type="GeneID" id="42005888"/>
<dbReference type="GO" id="GO:0016020">
    <property type="term" value="C:membrane"/>
    <property type="evidence" value="ECO:0007669"/>
    <property type="project" value="UniProtKB-SubCell"/>
</dbReference>
<feature type="transmembrane region" description="Helical" evidence="5">
    <location>
        <begin position="220"/>
        <end position="244"/>
    </location>
</feature>
<evidence type="ECO:0000256" key="3">
    <source>
        <dbReference type="ARBA" id="ARBA00022989"/>
    </source>
</evidence>
<accession>A0A507C3Q6</accession>
<keyword evidence="7" id="KW-1185">Reference proteome</keyword>
<feature type="transmembrane region" description="Helical" evidence="5">
    <location>
        <begin position="348"/>
        <end position="374"/>
    </location>
</feature>
<dbReference type="AlphaFoldDB" id="A0A507C3Q6"/>
<dbReference type="EMBL" id="QEAO01000033">
    <property type="protein sequence ID" value="TPX32195.1"/>
    <property type="molecule type" value="Genomic_DNA"/>
</dbReference>
<feature type="transmembrane region" description="Helical" evidence="5">
    <location>
        <begin position="484"/>
        <end position="502"/>
    </location>
</feature>
<gene>
    <name evidence="6" type="ORF">SmJEL517_g04663</name>
</gene>
<keyword evidence="3 5" id="KW-1133">Transmembrane helix</keyword>
<dbReference type="Pfam" id="PF13520">
    <property type="entry name" value="AA_permease_2"/>
    <property type="match status" value="1"/>
</dbReference>
<feature type="transmembrane region" description="Helical" evidence="5">
    <location>
        <begin position="395"/>
        <end position="416"/>
    </location>
</feature>
<reference evidence="6 7" key="1">
    <citation type="journal article" date="2019" name="Sci. Rep.">
        <title>Comparative genomics of chytrid fungi reveal insights into the obligate biotrophic and pathogenic lifestyle of Synchytrium endobioticum.</title>
        <authorList>
            <person name="van de Vossenberg B.T.L.H."/>
            <person name="Warris S."/>
            <person name="Nguyen H.D.T."/>
            <person name="van Gent-Pelzer M.P.E."/>
            <person name="Joly D.L."/>
            <person name="van de Geest H.C."/>
            <person name="Bonants P.J.M."/>
            <person name="Smith D.S."/>
            <person name="Levesque C.A."/>
            <person name="van der Lee T.A.J."/>
        </authorList>
    </citation>
    <scope>NUCLEOTIDE SEQUENCE [LARGE SCALE GENOMIC DNA]</scope>
    <source>
        <strain evidence="6 7">JEL517</strain>
    </source>
</reference>
<keyword evidence="2 5" id="KW-0812">Transmembrane</keyword>
<evidence type="ECO:0000313" key="7">
    <source>
        <dbReference type="Proteomes" id="UP000319731"/>
    </source>
</evidence>
<proteinExistence type="predicted"/>
<dbReference type="InterPro" id="IPR002293">
    <property type="entry name" value="AA/rel_permease1"/>
</dbReference>
<dbReference type="GO" id="GO:0015171">
    <property type="term" value="F:amino acid transmembrane transporter activity"/>
    <property type="evidence" value="ECO:0007669"/>
    <property type="project" value="TreeGrafter"/>
</dbReference>
<dbReference type="PANTHER" id="PTHR43243:SF11">
    <property type="entry name" value="AMINO ACID PERMEASE_ SLC12A DOMAIN-CONTAINING PROTEIN"/>
    <property type="match status" value="1"/>
</dbReference>
<evidence type="ECO:0000313" key="6">
    <source>
        <dbReference type="EMBL" id="TPX32195.1"/>
    </source>
</evidence>
<evidence type="ECO:0000256" key="2">
    <source>
        <dbReference type="ARBA" id="ARBA00022692"/>
    </source>
</evidence>
<evidence type="ECO:0008006" key="8">
    <source>
        <dbReference type="Google" id="ProtNLM"/>
    </source>
</evidence>